<reference evidence="1 2" key="1">
    <citation type="submission" date="2014-04" db="EMBL/GenBank/DDBJ databases">
        <title>Genome evolution of avian class.</title>
        <authorList>
            <person name="Zhang G."/>
            <person name="Li C."/>
        </authorList>
    </citation>
    <scope>NUCLEOTIDE SEQUENCE [LARGE SCALE GENOMIC DNA]</scope>
    <source>
        <strain evidence="1">BGI_N311</strain>
    </source>
</reference>
<evidence type="ECO:0000313" key="2">
    <source>
        <dbReference type="Proteomes" id="UP000054244"/>
    </source>
</evidence>
<sequence length="40" mass="4531">HTSESPVATETLDDVPEHVLRRLPKDMRLFLSAVDKTRLG</sequence>
<evidence type="ECO:0000313" key="1">
    <source>
        <dbReference type="EMBL" id="KFP89435.1"/>
    </source>
</evidence>
<dbReference type="EMBL" id="KL384544">
    <property type="protein sequence ID" value="KFP89435.1"/>
    <property type="molecule type" value="Genomic_DNA"/>
</dbReference>
<gene>
    <name evidence="1" type="ORF">N311_00568</name>
</gene>
<keyword evidence="2" id="KW-1185">Reference proteome</keyword>
<name>A0A091PD31_APAVI</name>
<accession>A0A091PD31</accession>
<proteinExistence type="predicted"/>
<feature type="non-terminal residue" evidence="1">
    <location>
        <position position="40"/>
    </location>
</feature>
<dbReference type="AlphaFoldDB" id="A0A091PD31"/>
<protein>
    <submittedName>
        <fullName evidence="1">PR domain zinc finger protein 2</fullName>
    </submittedName>
</protein>
<dbReference type="Proteomes" id="UP000054244">
    <property type="component" value="Unassembled WGS sequence"/>
</dbReference>
<organism evidence="1 2">
    <name type="scientific">Apaloderma vittatum</name>
    <name type="common">Bar-tailed trogon</name>
    <dbReference type="NCBI Taxonomy" id="57397"/>
    <lineage>
        <taxon>Eukaryota</taxon>
        <taxon>Metazoa</taxon>
        <taxon>Chordata</taxon>
        <taxon>Craniata</taxon>
        <taxon>Vertebrata</taxon>
        <taxon>Euteleostomi</taxon>
        <taxon>Archelosauria</taxon>
        <taxon>Archosauria</taxon>
        <taxon>Dinosauria</taxon>
        <taxon>Saurischia</taxon>
        <taxon>Theropoda</taxon>
        <taxon>Coelurosauria</taxon>
        <taxon>Aves</taxon>
        <taxon>Neognathae</taxon>
        <taxon>Neoaves</taxon>
        <taxon>Telluraves</taxon>
        <taxon>Coraciimorphae</taxon>
        <taxon>Trogoniformes</taxon>
        <taxon>Trogonidae</taxon>
        <taxon>Apaloderma</taxon>
    </lineage>
</organism>
<feature type="non-terminal residue" evidence="1">
    <location>
        <position position="1"/>
    </location>
</feature>